<comment type="caution">
    <text evidence="2">The sequence shown here is derived from an EMBL/GenBank/DDBJ whole genome shotgun (WGS) entry which is preliminary data.</text>
</comment>
<reference evidence="2" key="1">
    <citation type="submission" date="2021-08" db="EMBL/GenBank/DDBJ databases">
        <title>WGS assembly of Ceratopteris richardii.</title>
        <authorList>
            <person name="Marchant D.B."/>
            <person name="Chen G."/>
            <person name="Jenkins J."/>
            <person name="Shu S."/>
            <person name="Leebens-Mack J."/>
            <person name="Grimwood J."/>
            <person name="Schmutz J."/>
            <person name="Soltis P."/>
            <person name="Soltis D."/>
            <person name="Chen Z.-H."/>
        </authorList>
    </citation>
    <scope>NUCLEOTIDE SEQUENCE</scope>
    <source>
        <strain evidence="2">Whitten #5841</strain>
        <tissue evidence="2">Leaf</tissue>
    </source>
</reference>
<proteinExistence type="inferred from homology"/>
<organism evidence="2 3">
    <name type="scientific">Ceratopteris richardii</name>
    <name type="common">Triangle waterfern</name>
    <dbReference type="NCBI Taxonomy" id="49495"/>
    <lineage>
        <taxon>Eukaryota</taxon>
        <taxon>Viridiplantae</taxon>
        <taxon>Streptophyta</taxon>
        <taxon>Embryophyta</taxon>
        <taxon>Tracheophyta</taxon>
        <taxon>Polypodiopsida</taxon>
        <taxon>Polypodiidae</taxon>
        <taxon>Polypodiales</taxon>
        <taxon>Pteridineae</taxon>
        <taxon>Pteridaceae</taxon>
        <taxon>Parkerioideae</taxon>
        <taxon>Ceratopteris</taxon>
    </lineage>
</organism>
<dbReference type="AlphaFoldDB" id="A0A8T2VKG4"/>
<accession>A0A8T2VKG4</accession>
<dbReference type="EMBL" id="CM035406">
    <property type="protein sequence ID" value="KAH7446093.1"/>
    <property type="molecule type" value="Genomic_DNA"/>
</dbReference>
<dbReference type="Pfam" id="PF02458">
    <property type="entry name" value="Transferase"/>
    <property type="match status" value="1"/>
</dbReference>
<protein>
    <submittedName>
        <fullName evidence="2">Uncharacterized protein</fullName>
    </submittedName>
</protein>
<evidence type="ECO:0000256" key="1">
    <source>
        <dbReference type="ARBA" id="ARBA00009861"/>
    </source>
</evidence>
<dbReference type="InterPro" id="IPR023213">
    <property type="entry name" value="CAT-like_dom_sf"/>
</dbReference>
<dbReference type="OrthoDB" id="1862401at2759"/>
<dbReference type="InterPro" id="IPR050317">
    <property type="entry name" value="Plant_Fungal_Acyltransferase"/>
</dbReference>
<gene>
    <name evidence="2" type="ORF">KP509_01G038800</name>
</gene>
<dbReference type="PANTHER" id="PTHR31642">
    <property type="entry name" value="TRICHOTHECENE 3-O-ACETYLTRANSFERASE"/>
    <property type="match status" value="1"/>
</dbReference>
<dbReference type="Gene3D" id="3.30.559.10">
    <property type="entry name" value="Chloramphenicol acetyltransferase-like domain"/>
    <property type="match status" value="2"/>
</dbReference>
<sequence length="447" mass="49450">MAMPMAAEPLHVQILVSEMVKPSSPPPYPTPLLHSCKLDHVIANIYVKTVHFFRQQHGVFCDNIILKRSLAEALSIYYPLAGTITSAYDIICNGNGSLFIEAVSDMNLSDLGNLVPHPRLLRLIPALDLSLEVTLRPLLLIQVTRFKCGGVSLGLAVEHHVADGASALLFLKAWSKIARGETISVIPSFDRAWLRPTSCVPIKSLLQHDEYLLLPKPPSELEPNDCFADDSESDKEIVAGKIDLSSDLLEKLRAEGGWSLTMYEMVAAHVWKCCCEARGLDDAEESMMIMVVDGRARLRGDHHNFIGNAIFNCCFSRRVAYIRSMSLAELGGSIAMALRSVDDEHCRSAISFLEGCNEEQLRRFVKGAHTFRSPNIGLISWTKLPFSEVDFRSGGGYSVLPAAMPWEGHAYLLPSHEEHSGRALSVCIALQRRHMSTFARLVNVVST</sequence>
<evidence type="ECO:0000313" key="2">
    <source>
        <dbReference type="EMBL" id="KAH7446093.1"/>
    </source>
</evidence>
<dbReference type="GO" id="GO:0016747">
    <property type="term" value="F:acyltransferase activity, transferring groups other than amino-acyl groups"/>
    <property type="evidence" value="ECO:0007669"/>
    <property type="project" value="TreeGrafter"/>
</dbReference>
<comment type="similarity">
    <text evidence="1">Belongs to the plant acyltransferase family.</text>
</comment>
<evidence type="ECO:0000313" key="3">
    <source>
        <dbReference type="Proteomes" id="UP000825935"/>
    </source>
</evidence>
<dbReference type="Proteomes" id="UP000825935">
    <property type="component" value="Chromosome 1"/>
</dbReference>
<keyword evidence="3" id="KW-1185">Reference proteome</keyword>
<dbReference type="PANTHER" id="PTHR31642:SF138">
    <property type="entry name" value="PUTRESCINE HYDROXYCINNAMOYLTRANSFERASE 1"/>
    <property type="match status" value="1"/>
</dbReference>
<name>A0A8T2VKG4_CERRI</name>